<dbReference type="RefSeq" id="WP_013257932.1">
    <property type="nucleotide sequence ID" value="NC_014365.1"/>
</dbReference>
<organism evidence="7 8">
    <name type="scientific">Desulfarculus baarsii (strain ATCC 33931 / DSM 2075 / LMG 7858 / VKM B-1802 / 2st14)</name>
    <dbReference type="NCBI Taxonomy" id="644282"/>
    <lineage>
        <taxon>Bacteria</taxon>
        <taxon>Pseudomonadati</taxon>
        <taxon>Thermodesulfobacteriota</taxon>
        <taxon>Desulfarculia</taxon>
        <taxon>Desulfarculales</taxon>
        <taxon>Desulfarculaceae</taxon>
        <taxon>Desulfarculus</taxon>
    </lineage>
</organism>
<dbReference type="InterPro" id="IPR022694">
    <property type="entry name" value="3-OHacyl-CoA_DH"/>
</dbReference>
<dbReference type="FunFam" id="3.40.50.720:FF:000009">
    <property type="entry name" value="Fatty oxidation complex, alpha subunit"/>
    <property type="match status" value="1"/>
</dbReference>
<comment type="similarity">
    <text evidence="1">Belongs to the 3-hydroxyacyl-CoA dehydrogenase family.</text>
</comment>
<keyword evidence="4" id="KW-0520">NAD</keyword>
<dbReference type="PANTHER" id="PTHR48075">
    <property type="entry name" value="3-HYDROXYACYL-COA DEHYDROGENASE FAMILY PROTEIN"/>
    <property type="match status" value="1"/>
</dbReference>
<evidence type="ECO:0000259" key="5">
    <source>
        <dbReference type="Pfam" id="PF00725"/>
    </source>
</evidence>
<dbReference type="InterPro" id="IPR013328">
    <property type="entry name" value="6PGD_dom2"/>
</dbReference>
<dbReference type="Gene3D" id="3.40.50.720">
    <property type="entry name" value="NAD(P)-binding Rossmann-like Domain"/>
    <property type="match status" value="1"/>
</dbReference>
<feature type="site" description="Important for catalytic activity" evidence="3">
    <location>
        <position position="144"/>
    </location>
</feature>
<dbReference type="SUPFAM" id="SSF51735">
    <property type="entry name" value="NAD(P)-binding Rossmann-fold domains"/>
    <property type="match status" value="1"/>
</dbReference>
<dbReference type="GO" id="GO:0016616">
    <property type="term" value="F:oxidoreductase activity, acting on the CH-OH group of donors, NAD or NADP as acceptor"/>
    <property type="evidence" value="ECO:0007669"/>
    <property type="project" value="InterPro"/>
</dbReference>
<evidence type="ECO:0000256" key="2">
    <source>
        <dbReference type="ARBA" id="ARBA00023002"/>
    </source>
</evidence>
<dbReference type="OrthoDB" id="9775332at2"/>
<evidence type="ECO:0000256" key="4">
    <source>
        <dbReference type="PIRSR" id="PIRSR000105-2"/>
    </source>
</evidence>
<feature type="domain" description="3-hydroxyacyl-CoA dehydrogenase C-terminal" evidence="5">
    <location>
        <begin position="191"/>
        <end position="287"/>
    </location>
</feature>
<protein>
    <submittedName>
        <fullName evidence="7">3-hydroxyacyl-CoA dehydrogenase NAD-binding protein</fullName>
    </submittedName>
</protein>
<feature type="binding site" evidence="4">
    <location>
        <position position="36"/>
    </location>
    <ligand>
        <name>NAD(+)</name>
        <dbReference type="ChEBI" id="CHEBI:57540"/>
    </ligand>
</feature>
<dbReference type="InterPro" id="IPR006108">
    <property type="entry name" value="3HC_DH_C"/>
</dbReference>
<dbReference type="STRING" id="644282.Deba_1110"/>
<reference evidence="7 8" key="1">
    <citation type="journal article" date="2010" name="Stand. Genomic Sci.">
        <title>Complete genome sequence of Desulfarculus baarsii type strain (2st14).</title>
        <authorList>
            <person name="Sun H."/>
            <person name="Spring S."/>
            <person name="Lapidus A."/>
            <person name="Davenport K."/>
            <person name="Del Rio T.G."/>
            <person name="Tice H."/>
            <person name="Nolan M."/>
            <person name="Copeland A."/>
            <person name="Cheng J.F."/>
            <person name="Lucas S."/>
            <person name="Tapia R."/>
            <person name="Goodwin L."/>
            <person name="Pitluck S."/>
            <person name="Ivanova N."/>
            <person name="Pagani I."/>
            <person name="Mavromatis K."/>
            <person name="Ovchinnikova G."/>
            <person name="Pati A."/>
            <person name="Chen A."/>
            <person name="Palaniappan K."/>
            <person name="Hauser L."/>
            <person name="Chang Y.J."/>
            <person name="Jeffries C.D."/>
            <person name="Detter J.C."/>
            <person name="Han C."/>
            <person name="Rohde M."/>
            <person name="Brambilla E."/>
            <person name="Goker M."/>
            <person name="Woyke T."/>
            <person name="Bristow J."/>
            <person name="Eisen J.A."/>
            <person name="Markowitz V."/>
            <person name="Hugenholtz P."/>
            <person name="Kyrpides N.C."/>
            <person name="Klenk H.P."/>
            <person name="Land M."/>
        </authorList>
    </citation>
    <scope>NUCLEOTIDE SEQUENCE [LARGE SCALE GENOMIC DNA]</scope>
    <source>
        <strain evidence="8">ATCC 33931 / DSM 2075 / LMG 7858 / VKM B-1802 / 2st14</strain>
    </source>
</reference>
<dbReference type="Proteomes" id="UP000009047">
    <property type="component" value="Chromosome"/>
</dbReference>
<dbReference type="AlphaFoldDB" id="E1QIQ5"/>
<name>E1QIQ5_DESB2</name>
<feature type="binding site" evidence="4">
    <location>
        <position position="147"/>
    </location>
    <ligand>
        <name>NAD(+)</name>
        <dbReference type="ChEBI" id="CHEBI:57540"/>
    </ligand>
</feature>
<dbReference type="Pfam" id="PF02737">
    <property type="entry name" value="3HCDH_N"/>
    <property type="match status" value="1"/>
</dbReference>
<keyword evidence="2" id="KW-0560">Oxidoreductase</keyword>
<dbReference type="GO" id="GO:0070403">
    <property type="term" value="F:NAD+ binding"/>
    <property type="evidence" value="ECO:0007669"/>
    <property type="project" value="InterPro"/>
</dbReference>
<feature type="binding site" evidence="4">
    <location>
        <position position="101"/>
    </location>
    <ligand>
        <name>NAD(+)</name>
        <dbReference type="ChEBI" id="CHEBI:57540"/>
    </ligand>
</feature>
<feature type="binding site" evidence="4">
    <location>
        <position position="279"/>
    </location>
    <ligand>
        <name>NAD(+)</name>
        <dbReference type="ChEBI" id="CHEBI:57540"/>
    </ligand>
</feature>
<evidence type="ECO:0000313" key="8">
    <source>
        <dbReference type="Proteomes" id="UP000009047"/>
    </source>
</evidence>
<dbReference type="PIRSF" id="PIRSF000105">
    <property type="entry name" value="HCDH"/>
    <property type="match status" value="1"/>
</dbReference>
<dbReference type="Gene3D" id="1.10.1040.10">
    <property type="entry name" value="N-(1-d-carboxylethyl)-l-norvaline Dehydrogenase, domain 2"/>
    <property type="match status" value="1"/>
</dbReference>
<dbReference type="GO" id="GO:0006631">
    <property type="term" value="P:fatty acid metabolic process"/>
    <property type="evidence" value="ECO:0007669"/>
    <property type="project" value="InterPro"/>
</dbReference>
<dbReference type="HOGENOM" id="CLU_009834_2_0_7"/>
<gene>
    <name evidence="7" type="ordered locus">Deba_1110</name>
</gene>
<evidence type="ECO:0000256" key="3">
    <source>
        <dbReference type="PIRSR" id="PIRSR000105-1"/>
    </source>
</evidence>
<evidence type="ECO:0000313" key="7">
    <source>
        <dbReference type="EMBL" id="ADK84478.1"/>
    </source>
</evidence>
<dbReference type="InterPro" id="IPR006180">
    <property type="entry name" value="3-OHacyl-CoA_DH_CS"/>
</dbReference>
<dbReference type="InterPro" id="IPR036291">
    <property type="entry name" value="NAD(P)-bd_dom_sf"/>
</dbReference>
<feature type="binding site" evidence="4">
    <location>
        <position position="123"/>
    </location>
    <ligand>
        <name>NAD(+)</name>
        <dbReference type="ChEBI" id="CHEBI:57540"/>
    </ligand>
</feature>
<evidence type="ECO:0000256" key="1">
    <source>
        <dbReference type="ARBA" id="ARBA00009463"/>
    </source>
</evidence>
<feature type="domain" description="3-hydroxyacyl-CoA dehydrogenase NAD binding" evidence="6">
    <location>
        <begin position="9"/>
        <end position="187"/>
    </location>
</feature>
<dbReference type="PROSITE" id="PS00067">
    <property type="entry name" value="3HCDH"/>
    <property type="match status" value="1"/>
</dbReference>
<proteinExistence type="inferred from homology"/>
<keyword evidence="8" id="KW-1185">Reference proteome</keyword>
<dbReference type="SUPFAM" id="SSF48179">
    <property type="entry name" value="6-phosphogluconate dehydrogenase C-terminal domain-like"/>
    <property type="match status" value="1"/>
</dbReference>
<dbReference type="KEGG" id="dbr:Deba_1110"/>
<accession>E1QIQ5</accession>
<feature type="binding site" evidence="4">
    <location>
        <begin position="13"/>
        <end position="18"/>
    </location>
    <ligand>
        <name>NAD(+)</name>
        <dbReference type="ChEBI" id="CHEBI:57540"/>
    </ligand>
</feature>
<dbReference type="InterPro" id="IPR006176">
    <property type="entry name" value="3-OHacyl-CoA_DH_NAD-bd"/>
</dbReference>
<dbReference type="Pfam" id="PF00725">
    <property type="entry name" value="3HCDH"/>
    <property type="match status" value="1"/>
</dbReference>
<evidence type="ECO:0000259" key="6">
    <source>
        <dbReference type="Pfam" id="PF02737"/>
    </source>
</evidence>
<dbReference type="EMBL" id="CP002085">
    <property type="protein sequence ID" value="ADK84478.1"/>
    <property type="molecule type" value="Genomic_DNA"/>
</dbReference>
<dbReference type="InterPro" id="IPR008927">
    <property type="entry name" value="6-PGluconate_DH-like_C_sf"/>
</dbReference>
<dbReference type="eggNOG" id="COG1250">
    <property type="taxonomic scope" value="Bacteria"/>
</dbReference>
<sequence length="291" mass="32344">MTIDDVKNICVVGAGNMGHQIATLCAITGYKTTCTDVKPEILQKAEAFVDKYLPGRVAKGKLTEEQAKQARANLTFTSSLEDAAKDADYVIEAVIEVVDLKRRIFADLDRITPKHTILASNSSAIVSSRIADATSRPDKVVNLHFFNPALVMKLVEVVQGPHVSDETTKISMDLCLKLDKVPVHLKKEVNGFLLNRIFFAITKEAQWLLEMGVASYEDIDKACVYGAGHPMGPFRLQDLTGIDLAYIMGMENFRRTGDTSELPPPSLCERYFRGEYGEKTGKGWYDYSKKK</sequence>
<feature type="binding site" evidence="4">
    <location>
        <position position="96"/>
    </location>
    <ligand>
        <name>NAD(+)</name>
        <dbReference type="ChEBI" id="CHEBI:57540"/>
    </ligand>
</feature>
<dbReference type="PANTHER" id="PTHR48075:SF5">
    <property type="entry name" value="3-HYDROXYBUTYRYL-COA DEHYDROGENASE"/>
    <property type="match status" value="1"/>
</dbReference>